<comment type="caution">
    <text evidence="2">The sequence shown here is derived from an EMBL/GenBank/DDBJ whole genome shotgun (WGS) entry which is preliminary data.</text>
</comment>
<dbReference type="SUPFAM" id="SSF55729">
    <property type="entry name" value="Acyl-CoA N-acyltransferases (Nat)"/>
    <property type="match status" value="1"/>
</dbReference>
<evidence type="ECO:0000313" key="2">
    <source>
        <dbReference type="EMBL" id="ROR97895.1"/>
    </source>
</evidence>
<organism evidence="2 3">
    <name type="scientific">Sinobacterium caligoides</name>
    <dbReference type="NCBI Taxonomy" id="933926"/>
    <lineage>
        <taxon>Bacteria</taxon>
        <taxon>Pseudomonadati</taxon>
        <taxon>Pseudomonadota</taxon>
        <taxon>Gammaproteobacteria</taxon>
        <taxon>Cellvibrionales</taxon>
        <taxon>Spongiibacteraceae</taxon>
        <taxon>Sinobacterium</taxon>
    </lineage>
</organism>
<reference evidence="2 3" key="1">
    <citation type="submission" date="2018-11" db="EMBL/GenBank/DDBJ databases">
        <title>Genomic Encyclopedia of Type Strains, Phase IV (KMG-IV): sequencing the most valuable type-strain genomes for metagenomic binning, comparative biology and taxonomic classification.</title>
        <authorList>
            <person name="Goeker M."/>
        </authorList>
    </citation>
    <scope>NUCLEOTIDE SEQUENCE [LARGE SCALE GENOMIC DNA]</scope>
    <source>
        <strain evidence="2 3">DSM 100316</strain>
    </source>
</reference>
<dbReference type="Pfam" id="PF00583">
    <property type="entry name" value="Acetyltransf_1"/>
    <property type="match status" value="1"/>
</dbReference>
<sequence>MFTITKADDLGFESLYELIYQNMYQLQSELGLAWNTENIKNHYRKKDNWLLKIDEVIVGGFSIEAMENCLFIHSLQIAETEQGGTLGYRAFKHIIKQAHSLQASFIKCCVFDNNKAKELYSSIGFEQLNISKGILELQLDLKDKNNIFLRRLNKLQRQS</sequence>
<dbReference type="InterPro" id="IPR000182">
    <property type="entry name" value="GNAT_dom"/>
</dbReference>
<dbReference type="GO" id="GO:0016747">
    <property type="term" value="F:acyltransferase activity, transferring groups other than amino-acyl groups"/>
    <property type="evidence" value="ECO:0007669"/>
    <property type="project" value="InterPro"/>
</dbReference>
<evidence type="ECO:0000259" key="1">
    <source>
        <dbReference type="PROSITE" id="PS51186"/>
    </source>
</evidence>
<protein>
    <submittedName>
        <fullName evidence="2">Acetyltransferase (GNAT) family protein</fullName>
    </submittedName>
</protein>
<evidence type="ECO:0000313" key="3">
    <source>
        <dbReference type="Proteomes" id="UP000275394"/>
    </source>
</evidence>
<proteinExistence type="predicted"/>
<gene>
    <name evidence="2" type="ORF">EDC56_3563</name>
</gene>
<dbReference type="EMBL" id="RKHR01000008">
    <property type="protein sequence ID" value="ROR97895.1"/>
    <property type="molecule type" value="Genomic_DNA"/>
</dbReference>
<dbReference type="Proteomes" id="UP000275394">
    <property type="component" value="Unassembled WGS sequence"/>
</dbReference>
<dbReference type="InterPro" id="IPR016181">
    <property type="entry name" value="Acyl_CoA_acyltransferase"/>
</dbReference>
<dbReference type="PROSITE" id="PS51186">
    <property type="entry name" value="GNAT"/>
    <property type="match status" value="1"/>
</dbReference>
<keyword evidence="2" id="KW-0808">Transferase</keyword>
<accession>A0A3N2DDM3</accession>
<dbReference type="OrthoDB" id="6399718at2"/>
<dbReference type="RefSeq" id="WP_123713892.1">
    <property type="nucleotide sequence ID" value="NZ_RKHR01000008.1"/>
</dbReference>
<feature type="domain" description="N-acetyltransferase" evidence="1">
    <location>
        <begin position="2"/>
        <end position="142"/>
    </location>
</feature>
<keyword evidence="3" id="KW-1185">Reference proteome</keyword>
<dbReference type="AlphaFoldDB" id="A0A3N2DDM3"/>
<name>A0A3N2DDM3_9GAMM</name>
<dbReference type="Gene3D" id="3.40.630.30">
    <property type="match status" value="1"/>
</dbReference>